<name>A0A840WH38_9ACTN</name>
<evidence type="ECO:0000313" key="10">
    <source>
        <dbReference type="Proteomes" id="UP000579647"/>
    </source>
</evidence>
<keyword evidence="5" id="KW-0046">Antibiotic resistance</keyword>
<evidence type="ECO:0000256" key="6">
    <source>
        <dbReference type="RuleBase" id="RU361157"/>
    </source>
</evidence>
<dbReference type="InterPro" id="IPR013525">
    <property type="entry name" value="ABC2_TM"/>
</dbReference>
<dbReference type="PIRSF" id="PIRSF006648">
    <property type="entry name" value="DrrB"/>
    <property type="match status" value="1"/>
</dbReference>
<evidence type="ECO:0000259" key="8">
    <source>
        <dbReference type="PROSITE" id="PS51012"/>
    </source>
</evidence>
<feature type="domain" description="ABC transmembrane type-2" evidence="8">
    <location>
        <begin position="47"/>
        <end position="275"/>
    </location>
</feature>
<dbReference type="PANTHER" id="PTHR43229">
    <property type="entry name" value="NODULATION PROTEIN J"/>
    <property type="match status" value="1"/>
</dbReference>
<reference evidence="9 10" key="1">
    <citation type="submission" date="2020-08" db="EMBL/GenBank/DDBJ databases">
        <title>Sequencing the genomes of 1000 actinobacteria strains.</title>
        <authorList>
            <person name="Klenk H.-P."/>
        </authorList>
    </citation>
    <scope>NUCLEOTIDE SEQUENCE [LARGE SCALE GENOMIC DNA]</scope>
    <source>
        <strain evidence="9 10">DSM 44598</strain>
    </source>
</reference>
<dbReference type="PANTHER" id="PTHR43229:SF2">
    <property type="entry name" value="NODULATION PROTEIN J"/>
    <property type="match status" value="1"/>
</dbReference>
<keyword evidence="10" id="KW-1185">Reference proteome</keyword>
<dbReference type="InterPro" id="IPR047817">
    <property type="entry name" value="ABC2_TM_bact-type"/>
</dbReference>
<dbReference type="Pfam" id="PF01061">
    <property type="entry name" value="ABC2_membrane"/>
    <property type="match status" value="1"/>
</dbReference>
<evidence type="ECO:0000256" key="7">
    <source>
        <dbReference type="SAM" id="MobiDB-lite"/>
    </source>
</evidence>
<dbReference type="RefSeq" id="WP_246420269.1">
    <property type="nucleotide sequence ID" value="NZ_BAAAKM010000045.1"/>
</dbReference>
<evidence type="ECO:0000313" key="9">
    <source>
        <dbReference type="EMBL" id="MBB5491235.1"/>
    </source>
</evidence>
<feature type="transmembrane region" description="Helical" evidence="6">
    <location>
        <begin position="193"/>
        <end position="214"/>
    </location>
</feature>
<evidence type="ECO:0000256" key="3">
    <source>
        <dbReference type="ARBA" id="ARBA00022989"/>
    </source>
</evidence>
<dbReference type="GO" id="GO:0046677">
    <property type="term" value="P:response to antibiotic"/>
    <property type="evidence" value="ECO:0007669"/>
    <property type="project" value="UniProtKB-KW"/>
</dbReference>
<dbReference type="EMBL" id="JACHDO010000001">
    <property type="protein sequence ID" value="MBB5491235.1"/>
    <property type="molecule type" value="Genomic_DNA"/>
</dbReference>
<sequence>MSTSARDTPARITSVPRPAPSGRPAPLVRHSLVLARRSLAKSLRNPGSLVNGVMTPALFMVLFVYLFGGSVSGSTDAYLQYLFPGVLVMGAGVAGMLSSGLTINIDMKKGVYDRFRSLPIGRSAPLLGSVLADLVRYLVTVLILFAIGFLMGFRVGTDLPSAIAACTLAIGFGFALSWVMVFLGVLLRDENGVMAVTFISILPLLLGTSMAAPVETLPGWLRTWAEVNPVTHAMDAARALLTGTPAGGSVALTLAWSAGLTAVFAPLAVWAFNRER</sequence>
<keyword evidence="2 6" id="KW-0812">Transmembrane</keyword>
<keyword evidence="3 6" id="KW-1133">Transmembrane helix</keyword>
<feature type="transmembrane region" description="Helical" evidence="6">
    <location>
        <begin position="81"/>
        <end position="105"/>
    </location>
</feature>
<keyword evidence="6" id="KW-1003">Cell membrane</keyword>
<dbReference type="PROSITE" id="PS51012">
    <property type="entry name" value="ABC_TM2"/>
    <property type="match status" value="1"/>
</dbReference>
<feature type="transmembrane region" description="Helical" evidence="6">
    <location>
        <begin position="250"/>
        <end position="272"/>
    </location>
</feature>
<gene>
    <name evidence="9" type="ORF">HNR07_002372</name>
</gene>
<feature type="transmembrane region" description="Helical" evidence="6">
    <location>
        <begin position="49"/>
        <end position="69"/>
    </location>
</feature>
<comment type="subcellular location">
    <subcellularLocation>
        <location evidence="6">Cell membrane</location>
        <topology evidence="6">Multi-pass membrane protein</topology>
    </subcellularLocation>
    <subcellularLocation>
        <location evidence="1">Membrane</location>
        <topology evidence="1">Multi-pass membrane protein</topology>
    </subcellularLocation>
</comment>
<feature type="transmembrane region" description="Helical" evidence="6">
    <location>
        <begin position="126"/>
        <end position="150"/>
    </location>
</feature>
<dbReference type="Proteomes" id="UP000579647">
    <property type="component" value="Unassembled WGS sequence"/>
</dbReference>
<feature type="region of interest" description="Disordered" evidence="7">
    <location>
        <begin position="1"/>
        <end position="24"/>
    </location>
</feature>
<keyword evidence="6" id="KW-0813">Transport</keyword>
<comment type="caution">
    <text evidence="9">The sequence shown here is derived from an EMBL/GenBank/DDBJ whole genome shotgun (WGS) entry which is preliminary data.</text>
</comment>
<proteinExistence type="inferred from homology"/>
<dbReference type="AlphaFoldDB" id="A0A840WH38"/>
<evidence type="ECO:0000256" key="5">
    <source>
        <dbReference type="ARBA" id="ARBA00023251"/>
    </source>
</evidence>
<dbReference type="InterPro" id="IPR000412">
    <property type="entry name" value="ABC_2_transport"/>
</dbReference>
<protein>
    <recommendedName>
        <fullName evidence="6">Transport permease protein</fullName>
    </recommendedName>
</protein>
<feature type="transmembrane region" description="Helical" evidence="6">
    <location>
        <begin position="162"/>
        <end position="186"/>
    </location>
</feature>
<comment type="similarity">
    <text evidence="6">Belongs to the ABC-2 integral membrane protein family.</text>
</comment>
<dbReference type="GO" id="GO:0140359">
    <property type="term" value="F:ABC-type transporter activity"/>
    <property type="evidence" value="ECO:0007669"/>
    <property type="project" value="InterPro"/>
</dbReference>
<dbReference type="GO" id="GO:0043190">
    <property type="term" value="C:ATP-binding cassette (ABC) transporter complex"/>
    <property type="evidence" value="ECO:0007669"/>
    <property type="project" value="InterPro"/>
</dbReference>
<evidence type="ECO:0000256" key="2">
    <source>
        <dbReference type="ARBA" id="ARBA00022692"/>
    </source>
</evidence>
<evidence type="ECO:0000256" key="1">
    <source>
        <dbReference type="ARBA" id="ARBA00004141"/>
    </source>
</evidence>
<evidence type="ECO:0000256" key="4">
    <source>
        <dbReference type="ARBA" id="ARBA00023136"/>
    </source>
</evidence>
<dbReference type="InterPro" id="IPR051784">
    <property type="entry name" value="Nod_factor_ABC_transporter"/>
</dbReference>
<accession>A0A840WH38</accession>
<keyword evidence="4 6" id="KW-0472">Membrane</keyword>
<organism evidence="9 10">
    <name type="scientific">Nocardiopsis metallicus</name>
    <dbReference type="NCBI Taxonomy" id="179819"/>
    <lineage>
        <taxon>Bacteria</taxon>
        <taxon>Bacillati</taxon>
        <taxon>Actinomycetota</taxon>
        <taxon>Actinomycetes</taxon>
        <taxon>Streptosporangiales</taxon>
        <taxon>Nocardiopsidaceae</taxon>
        <taxon>Nocardiopsis</taxon>
    </lineage>
</organism>